<evidence type="ECO:0000313" key="6">
    <source>
        <dbReference type="EMBL" id="MBF9140208.1"/>
    </source>
</evidence>
<keyword evidence="5" id="KW-1133">Transmembrane helix</keyword>
<sequence length="175" mass="20250">MTAFAALGITLATFGFMEFWAWFMHKFVQHGPLWFLHRSHHVRHPHPVERNDLFFLIYGAISAALFITGDNGGRWWFWVGVGIAAYGTVYFFVHDVLIHGRLRFWKKSQNTYLRALNMAHKTHHKTTGRDGSAEFGLLWVSPKYLELARKQARNRNQENKGKTGHADRSEASLPL</sequence>
<comment type="caution">
    <text evidence="6">The sequence shown here is derived from an EMBL/GenBank/DDBJ whole genome shotgun (WGS) entry which is preliminary data.</text>
</comment>
<proteinExistence type="inferred from homology"/>
<feature type="transmembrane region" description="Helical" evidence="5">
    <location>
        <begin position="6"/>
        <end position="23"/>
    </location>
</feature>
<feature type="transmembrane region" description="Helical" evidence="5">
    <location>
        <begin position="53"/>
        <end position="69"/>
    </location>
</feature>
<dbReference type="RefSeq" id="WP_196284577.1">
    <property type="nucleotide sequence ID" value="NZ_JADQDP010000001.1"/>
</dbReference>
<dbReference type="PANTHER" id="PTHR31899">
    <property type="entry name" value="BETA-CAROTENE 3-HYDROXYLASE 1, CHLOROPLASTIC"/>
    <property type="match status" value="1"/>
</dbReference>
<dbReference type="GO" id="GO:0016119">
    <property type="term" value="P:carotene metabolic process"/>
    <property type="evidence" value="ECO:0007669"/>
    <property type="project" value="TreeGrafter"/>
</dbReference>
<dbReference type="EMBL" id="JADQDP010000001">
    <property type="protein sequence ID" value="MBF9140208.1"/>
    <property type="molecule type" value="Genomic_DNA"/>
</dbReference>
<evidence type="ECO:0000256" key="2">
    <source>
        <dbReference type="ARBA" id="ARBA00022746"/>
    </source>
</evidence>
<dbReference type="GO" id="GO:0010291">
    <property type="term" value="F:beta-carotene 3-hydroxylase activity"/>
    <property type="evidence" value="ECO:0007669"/>
    <property type="project" value="TreeGrafter"/>
</dbReference>
<keyword evidence="3" id="KW-0560">Oxidoreductase</keyword>
<protein>
    <submittedName>
        <fullName evidence="6">Sterol desaturase family protein</fullName>
    </submittedName>
</protein>
<dbReference type="Proteomes" id="UP000645610">
    <property type="component" value="Unassembled WGS sequence"/>
</dbReference>
<keyword evidence="5" id="KW-0812">Transmembrane</keyword>
<dbReference type="InterPro" id="IPR045019">
    <property type="entry name" value="BETA-OHASE-like"/>
</dbReference>
<evidence type="ECO:0000313" key="7">
    <source>
        <dbReference type="Proteomes" id="UP000645610"/>
    </source>
</evidence>
<keyword evidence="2" id="KW-0125">Carotenoid biosynthesis</keyword>
<evidence type="ECO:0000256" key="1">
    <source>
        <dbReference type="ARBA" id="ARBA00009324"/>
    </source>
</evidence>
<evidence type="ECO:0000256" key="3">
    <source>
        <dbReference type="ARBA" id="ARBA00023002"/>
    </source>
</evidence>
<evidence type="ECO:0000256" key="5">
    <source>
        <dbReference type="SAM" id="Phobius"/>
    </source>
</evidence>
<name>A0A931BHB9_9BACT</name>
<reference evidence="6 7" key="1">
    <citation type="submission" date="2020-11" db="EMBL/GenBank/DDBJ databases">
        <authorList>
            <person name="Kim M.K."/>
        </authorList>
    </citation>
    <scope>NUCLEOTIDE SEQUENCE [LARGE SCALE GENOMIC DNA]</scope>
    <source>
        <strain evidence="6 7">BT439</strain>
    </source>
</reference>
<comment type="similarity">
    <text evidence="1">Belongs to the sterol desaturase family.</text>
</comment>
<feature type="transmembrane region" description="Helical" evidence="5">
    <location>
        <begin position="75"/>
        <end position="98"/>
    </location>
</feature>
<dbReference type="AlphaFoldDB" id="A0A931BHB9"/>
<gene>
    <name evidence="6" type="ORF">I2I01_01085</name>
</gene>
<feature type="region of interest" description="Disordered" evidence="4">
    <location>
        <begin position="152"/>
        <end position="175"/>
    </location>
</feature>
<organism evidence="6 7">
    <name type="scientific">Hymenobacter properus</name>
    <dbReference type="NCBI Taxonomy" id="2791026"/>
    <lineage>
        <taxon>Bacteria</taxon>
        <taxon>Pseudomonadati</taxon>
        <taxon>Bacteroidota</taxon>
        <taxon>Cytophagia</taxon>
        <taxon>Cytophagales</taxon>
        <taxon>Hymenobacteraceae</taxon>
        <taxon>Hymenobacter</taxon>
    </lineage>
</organism>
<dbReference type="PANTHER" id="PTHR31899:SF9">
    <property type="entry name" value="BETA-CAROTENE 3-HYDROXYLASE 1, CHLOROPLASTIC"/>
    <property type="match status" value="1"/>
</dbReference>
<keyword evidence="7" id="KW-1185">Reference proteome</keyword>
<dbReference type="GO" id="GO:0016123">
    <property type="term" value="P:xanthophyll biosynthetic process"/>
    <property type="evidence" value="ECO:0007669"/>
    <property type="project" value="TreeGrafter"/>
</dbReference>
<keyword evidence="5" id="KW-0472">Membrane</keyword>
<evidence type="ECO:0000256" key="4">
    <source>
        <dbReference type="SAM" id="MobiDB-lite"/>
    </source>
</evidence>
<accession>A0A931BHB9</accession>
<feature type="compositionally biased region" description="Basic and acidic residues" evidence="4">
    <location>
        <begin position="155"/>
        <end position="175"/>
    </location>
</feature>